<feature type="active site" description="Proton acceptor" evidence="9">
    <location>
        <position position="461"/>
    </location>
</feature>
<evidence type="ECO:0000313" key="13">
    <source>
        <dbReference type="Proteomes" id="UP000006073"/>
    </source>
</evidence>
<keyword evidence="8" id="KW-0472">Membrane</keyword>
<dbReference type="Pfam" id="PF00027">
    <property type="entry name" value="cNMP_binding"/>
    <property type="match status" value="1"/>
</dbReference>
<keyword evidence="6" id="KW-1133">Transmembrane helix</keyword>
<evidence type="ECO:0000259" key="10">
    <source>
        <dbReference type="PROSITE" id="PS50042"/>
    </source>
</evidence>
<dbReference type="InterPro" id="IPR002641">
    <property type="entry name" value="PNPLA_dom"/>
</dbReference>
<reference evidence="12 13" key="1">
    <citation type="journal article" date="2013" name="Genome Announc.">
        <title>Draft Genome Sequence of Indibacter alkaliphilus Strain LW1T, Isolated from Lonar Lake, a Haloalkaline Lake in the Buldana District of Maharashtra, India.</title>
        <authorList>
            <person name="Singh A."/>
            <person name="Kumar Jangir P."/>
            <person name="Sharma R."/>
            <person name="Singh A."/>
            <person name="Kumar Pinnaka A."/>
            <person name="Shivaji S."/>
        </authorList>
    </citation>
    <scope>NUCLEOTIDE SEQUENCE [LARGE SCALE GENOMIC DNA]</scope>
    <source>
        <strain evidence="13">CCUG 57479 / KCTC 22604 / LW1</strain>
    </source>
</reference>
<keyword evidence="3" id="KW-0812">Transmembrane</keyword>
<keyword evidence="7 9" id="KW-0443">Lipid metabolism</keyword>
<dbReference type="InterPro" id="IPR050301">
    <property type="entry name" value="NTE"/>
</dbReference>
<dbReference type="InterPro" id="IPR000595">
    <property type="entry name" value="cNMP-bd_dom"/>
</dbReference>
<evidence type="ECO:0000256" key="3">
    <source>
        <dbReference type="ARBA" id="ARBA00022692"/>
    </source>
</evidence>
<feature type="short sequence motif" description="GXSXG" evidence="9">
    <location>
        <begin position="344"/>
        <end position="348"/>
    </location>
</feature>
<evidence type="ECO:0000256" key="4">
    <source>
        <dbReference type="ARBA" id="ARBA00022801"/>
    </source>
</evidence>
<dbReference type="GO" id="GO:0016042">
    <property type="term" value="P:lipid catabolic process"/>
    <property type="evidence" value="ECO:0007669"/>
    <property type="project" value="UniProtKB-UniRule"/>
</dbReference>
<feature type="domain" description="Cyclic nucleotide-binding" evidence="10">
    <location>
        <begin position="18"/>
        <end position="120"/>
    </location>
</feature>
<dbReference type="RefSeq" id="WP_009033970.1">
    <property type="nucleotide sequence ID" value="NZ_ALWO02000033.1"/>
</dbReference>
<dbReference type="PROSITE" id="PS50042">
    <property type="entry name" value="CNMP_BINDING_3"/>
    <property type="match status" value="1"/>
</dbReference>
<dbReference type="GO" id="GO:0004622">
    <property type="term" value="F:phosphatidylcholine lysophospholipase activity"/>
    <property type="evidence" value="ECO:0007669"/>
    <property type="project" value="UniProtKB-ARBA"/>
</dbReference>
<dbReference type="EMBL" id="ALWO02000033">
    <property type="protein sequence ID" value="EOZ96602.1"/>
    <property type="molecule type" value="Genomic_DNA"/>
</dbReference>
<comment type="subcellular location">
    <subcellularLocation>
        <location evidence="1">Membrane</location>
    </subcellularLocation>
</comment>
<evidence type="ECO:0000256" key="6">
    <source>
        <dbReference type="ARBA" id="ARBA00022989"/>
    </source>
</evidence>
<feature type="short sequence motif" description="GXGXXG" evidence="9">
    <location>
        <begin position="317"/>
        <end position="322"/>
    </location>
</feature>
<evidence type="ECO:0000256" key="9">
    <source>
        <dbReference type="PROSITE-ProRule" id="PRU01161"/>
    </source>
</evidence>
<feature type="short sequence motif" description="DGA/G" evidence="9">
    <location>
        <begin position="461"/>
        <end position="463"/>
    </location>
</feature>
<dbReference type="Pfam" id="PF24179">
    <property type="entry name" value="NTE_Ploop"/>
    <property type="match status" value="1"/>
</dbReference>
<dbReference type="PANTHER" id="PTHR14226">
    <property type="entry name" value="NEUROPATHY TARGET ESTERASE/SWISS CHEESE D.MELANOGASTER"/>
    <property type="match status" value="1"/>
</dbReference>
<feature type="domain" description="PNPLA" evidence="11">
    <location>
        <begin position="313"/>
        <end position="474"/>
    </location>
</feature>
<evidence type="ECO:0000259" key="11">
    <source>
        <dbReference type="PROSITE" id="PS51635"/>
    </source>
</evidence>
<evidence type="ECO:0000256" key="2">
    <source>
        <dbReference type="ARBA" id="ARBA00006636"/>
    </source>
</evidence>
<comment type="similarity">
    <text evidence="2">Belongs to the NTE family.</text>
</comment>
<name>S2DBQ8_INDAL</name>
<keyword evidence="4 9" id="KW-0378">Hydrolase</keyword>
<dbReference type="Gene3D" id="2.60.120.10">
    <property type="entry name" value="Jelly Rolls"/>
    <property type="match status" value="1"/>
</dbReference>
<dbReference type="Pfam" id="PF01734">
    <property type="entry name" value="Patatin"/>
    <property type="match status" value="1"/>
</dbReference>
<dbReference type="STRING" id="1189612.A33Q_2372"/>
<dbReference type="SUPFAM" id="SSF51206">
    <property type="entry name" value="cAMP-binding domain-like"/>
    <property type="match status" value="1"/>
</dbReference>
<dbReference type="OrthoDB" id="9770965at2"/>
<protein>
    <submittedName>
        <fullName evidence="12">Patatin</fullName>
    </submittedName>
</protein>
<organism evidence="12 13">
    <name type="scientific">Indibacter alkaliphilus (strain CCUG 57479 / KCTC 22604 / LW1)</name>
    <dbReference type="NCBI Taxonomy" id="1189612"/>
    <lineage>
        <taxon>Bacteria</taxon>
        <taxon>Pseudomonadati</taxon>
        <taxon>Bacteroidota</taxon>
        <taxon>Cytophagia</taxon>
        <taxon>Cytophagales</taxon>
        <taxon>Cyclobacteriaceae</taxon>
    </lineage>
</organism>
<evidence type="ECO:0000256" key="8">
    <source>
        <dbReference type="ARBA" id="ARBA00023136"/>
    </source>
</evidence>
<comment type="caution">
    <text evidence="12">The sequence shown here is derived from an EMBL/GenBank/DDBJ whole genome shotgun (WGS) entry which is preliminary data.</text>
</comment>
<dbReference type="InterPro" id="IPR016035">
    <property type="entry name" value="Acyl_Trfase/lysoPLipase"/>
</dbReference>
<keyword evidence="5 9" id="KW-0442">Lipid degradation</keyword>
<dbReference type="SMART" id="SM00100">
    <property type="entry name" value="cNMP"/>
    <property type="match status" value="1"/>
</dbReference>
<dbReference type="Proteomes" id="UP000006073">
    <property type="component" value="Unassembled WGS sequence"/>
</dbReference>
<proteinExistence type="inferred from homology"/>
<gene>
    <name evidence="12" type="ORF">A33Q_2372</name>
</gene>
<dbReference type="SUPFAM" id="SSF52151">
    <property type="entry name" value="FabD/lysophospholipase-like"/>
    <property type="match status" value="1"/>
</dbReference>
<dbReference type="InterPro" id="IPR056556">
    <property type="entry name" value="NTE1_P-loop_dom"/>
</dbReference>
<evidence type="ECO:0000256" key="7">
    <source>
        <dbReference type="ARBA" id="ARBA00023098"/>
    </source>
</evidence>
<sequence>MEPTYNFDDHFKKLLKNLFGDMDEALLKQIFESGKKTELNSGDYLFKQGDGNNELFIVLSGRLRALNQDSAGTAILGDIGAGEPVGEIALFTNEPRMASIVAMRKSLVLEISQEMYGEIVRNNPGFAASLTRFVINRLRRNLLQQNLQAAPSNIALINMHDSNPVGELAEGLKEFLGKDFISTKVFHKEKYGPDGLTEELENHKGVNLMLCSGKDQAWTKQCLLHADLIVLLADAEADPSLHPVEESQELYGDSVLNKKTYLVLLHDEDSKSPRGTIKWLEPRNVNLHIHVRKTNAKDLRRLCRIITNRAVGLVLGGSGIKGYAHVGAVKALLKSGMEIDFVGGTSAGALYGMAMTYADFDFEKVDTICRQSVENEEGINDFFLNFFSKDSEKDIAGFVENIFKDTQLEDFWINSYCVSTSISNSEVRVHTKGPVWKQVQASFALPGIFPPVVIDNQVYVDGGVSDNIPVDPMYRYPIKHIVAISLTGSEPQKVEAKDVSSAWSQLKETFAKKKKYDSPALTSVMVNSMTFNSRQKEEITKSKVSLYFEMNLGAVSLLDDSKWEKVVKKGYDQTRDFLTELKEEEKFWS</sequence>
<dbReference type="CDD" id="cd00038">
    <property type="entry name" value="CAP_ED"/>
    <property type="match status" value="1"/>
</dbReference>
<evidence type="ECO:0000256" key="5">
    <source>
        <dbReference type="ARBA" id="ARBA00022963"/>
    </source>
</evidence>
<dbReference type="InterPro" id="IPR018490">
    <property type="entry name" value="cNMP-bd_dom_sf"/>
</dbReference>
<dbReference type="eggNOG" id="COG1752">
    <property type="taxonomic scope" value="Bacteria"/>
</dbReference>
<feature type="active site" description="Nucleophile" evidence="9">
    <location>
        <position position="346"/>
    </location>
</feature>
<accession>S2DBQ8</accession>
<keyword evidence="13" id="KW-1185">Reference proteome</keyword>
<evidence type="ECO:0000256" key="1">
    <source>
        <dbReference type="ARBA" id="ARBA00004370"/>
    </source>
</evidence>
<dbReference type="InterPro" id="IPR014710">
    <property type="entry name" value="RmlC-like_jellyroll"/>
</dbReference>
<evidence type="ECO:0000313" key="12">
    <source>
        <dbReference type="EMBL" id="EOZ96602.1"/>
    </source>
</evidence>
<dbReference type="PANTHER" id="PTHR14226:SF29">
    <property type="entry name" value="NEUROPATHY TARGET ESTERASE SWS"/>
    <property type="match status" value="1"/>
</dbReference>
<dbReference type="GO" id="GO:0016020">
    <property type="term" value="C:membrane"/>
    <property type="evidence" value="ECO:0007669"/>
    <property type="project" value="UniProtKB-SubCell"/>
</dbReference>
<dbReference type="AlphaFoldDB" id="S2DBQ8"/>
<dbReference type="PROSITE" id="PS51635">
    <property type="entry name" value="PNPLA"/>
    <property type="match status" value="1"/>
</dbReference>
<dbReference type="Gene3D" id="3.40.1090.10">
    <property type="entry name" value="Cytosolic phospholipase A2 catalytic domain"/>
    <property type="match status" value="1"/>
</dbReference>